<dbReference type="AlphaFoldDB" id="A0A0B0MFP0"/>
<proteinExistence type="predicted"/>
<keyword evidence="1" id="KW-0472">Membrane</keyword>
<feature type="transmembrane region" description="Helical" evidence="1">
    <location>
        <begin position="12"/>
        <end position="31"/>
    </location>
</feature>
<keyword evidence="3" id="KW-1185">Reference proteome</keyword>
<protein>
    <submittedName>
        <fullName evidence="2">Uncharacterized protein</fullName>
    </submittedName>
</protein>
<keyword evidence="1" id="KW-1133">Transmembrane helix</keyword>
<reference evidence="3" key="1">
    <citation type="submission" date="2014-09" db="EMBL/GenBank/DDBJ databases">
        <authorList>
            <person name="Mudge J."/>
            <person name="Ramaraj T."/>
            <person name="Lindquist I.E."/>
            <person name="Bharti A.K."/>
            <person name="Sundararajan A."/>
            <person name="Cameron C.T."/>
            <person name="Woodward J.E."/>
            <person name="May G.D."/>
            <person name="Brubaker C."/>
            <person name="Broadhvest J."/>
            <person name="Wilkins T.A."/>
        </authorList>
    </citation>
    <scope>NUCLEOTIDE SEQUENCE</scope>
    <source>
        <strain evidence="3">cv. AKA8401</strain>
    </source>
</reference>
<comment type="caution">
    <text evidence="2">The sequence shown here is derived from an EMBL/GenBank/DDBJ whole genome shotgun (WGS) entry which is preliminary data.</text>
</comment>
<name>A0A0B0MFP0_GOSAR</name>
<gene>
    <name evidence="2" type="ORF">F383_37629</name>
</gene>
<evidence type="ECO:0000313" key="2">
    <source>
        <dbReference type="EMBL" id="KHF98238.1"/>
    </source>
</evidence>
<dbReference type="EMBL" id="JRRC01033555">
    <property type="protein sequence ID" value="KHF98238.1"/>
    <property type="molecule type" value="Genomic_DNA"/>
</dbReference>
<sequence>MISLIHNIWPNILFIYTYIFICIIDNLYHISNSQLTLFSNRQFNNHIHNHFSSITHSIITYHCPLNHSKLNRILG</sequence>
<organism evidence="2 3">
    <name type="scientific">Gossypium arboreum</name>
    <name type="common">Tree cotton</name>
    <name type="synonym">Gossypium nanking</name>
    <dbReference type="NCBI Taxonomy" id="29729"/>
    <lineage>
        <taxon>Eukaryota</taxon>
        <taxon>Viridiplantae</taxon>
        <taxon>Streptophyta</taxon>
        <taxon>Embryophyta</taxon>
        <taxon>Tracheophyta</taxon>
        <taxon>Spermatophyta</taxon>
        <taxon>Magnoliopsida</taxon>
        <taxon>eudicotyledons</taxon>
        <taxon>Gunneridae</taxon>
        <taxon>Pentapetalae</taxon>
        <taxon>rosids</taxon>
        <taxon>malvids</taxon>
        <taxon>Malvales</taxon>
        <taxon>Malvaceae</taxon>
        <taxon>Malvoideae</taxon>
        <taxon>Gossypium</taxon>
    </lineage>
</organism>
<evidence type="ECO:0000313" key="3">
    <source>
        <dbReference type="Proteomes" id="UP000032142"/>
    </source>
</evidence>
<keyword evidence="1" id="KW-0812">Transmembrane</keyword>
<evidence type="ECO:0000256" key="1">
    <source>
        <dbReference type="SAM" id="Phobius"/>
    </source>
</evidence>
<dbReference type="Proteomes" id="UP000032142">
    <property type="component" value="Unassembled WGS sequence"/>
</dbReference>
<accession>A0A0B0MFP0</accession>